<dbReference type="AlphaFoldDB" id="A0A2B4SFG5"/>
<dbReference type="Proteomes" id="UP000225706">
    <property type="component" value="Unassembled WGS sequence"/>
</dbReference>
<organism evidence="1 2">
    <name type="scientific">Stylophora pistillata</name>
    <name type="common">Smooth cauliflower coral</name>
    <dbReference type="NCBI Taxonomy" id="50429"/>
    <lineage>
        <taxon>Eukaryota</taxon>
        <taxon>Metazoa</taxon>
        <taxon>Cnidaria</taxon>
        <taxon>Anthozoa</taxon>
        <taxon>Hexacorallia</taxon>
        <taxon>Scleractinia</taxon>
        <taxon>Astrocoeniina</taxon>
        <taxon>Pocilloporidae</taxon>
        <taxon>Stylophora</taxon>
    </lineage>
</organism>
<sequence>MRTNRFLCFEKKPEQVKKKAGEELQKYQKMGGQISTRYCQIESFEADSEITKCKHPRTEKITSAKPEAVVLKRRRAFSECENSSAEKQRLCKKLKVKQLYTEYCGRNSFMAAFFRLLDLKSVLQKGNSKRRCCEERNKCGKATAGYELQ</sequence>
<name>A0A2B4SFG5_STYPI</name>
<protein>
    <submittedName>
        <fullName evidence="1">Uncharacterized protein</fullName>
    </submittedName>
</protein>
<evidence type="ECO:0000313" key="1">
    <source>
        <dbReference type="EMBL" id="PFX27185.1"/>
    </source>
</evidence>
<keyword evidence="2" id="KW-1185">Reference proteome</keyword>
<gene>
    <name evidence="1" type="ORF">AWC38_SpisGene8131</name>
</gene>
<evidence type="ECO:0000313" key="2">
    <source>
        <dbReference type="Proteomes" id="UP000225706"/>
    </source>
</evidence>
<accession>A0A2B4SFG5</accession>
<reference evidence="2" key="1">
    <citation type="journal article" date="2017" name="bioRxiv">
        <title>Comparative analysis of the genomes of Stylophora pistillata and Acropora digitifera provides evidence for extensive differences between species of corals.</title>
        <authorList>
            <person name="Voolstra C.R."/>
            <person name="Li Y."/>
            <person name="Liew Y.J."/>
            <person name="Baumgarten S."/>
            <person name="Zoccola D."/>
            <person name="Flot J.-F."/>
            <person name="Tambutte S."/>
            <person name="Allemand D."/>
            <person name="Aranda M."/>
        </authorList>
    </citation>
    <scope>NUCLEOTIDE SEQUENCE [LARGE SCALE GENOMIC DNA]</scope>
</reference>
<proteinExistence type="predicted"/>
<dbReference type="EMBL" id="LSMT01000109">
    <property type="protein sequence ID" value="PFX27185.1"/>
    <property type="molecule type" value="Genomic_DNA"/>
</dbReference>
<dbReference type="OrthoDB" id="9442170at2759"/>
<comment type="caution">
    <text evidence="1">The sequence shown here is derived from an EMBL/GenBank/DDBJ whole genome shotgun (WGS) entry which is preliminary data.</text>
</comment>